<feature type="transmembrane region" description="Helical" evidence="9">
    <location>
        <begin position="383"/>
        <end position="404"/>
    </location>
</feature>
<feature type="transmembrane region" description="Helical" evidence="9">
    <location>
        <begin position="60"/>
        <end position="81"/>
    </location>
</feature>
<evidence type="ECO:0000256" key="3">
    <source>
        <dbReference type="ARBA" id="ARBA00022676"/>
    </source>
</evidence>
<dbReference type="GO" id="GO:0016763">
    <property type="term" value="F:pentosyltransferase activity"/>
    <property type="evidence" value="ECO:0007669"/>
    <property type="project" value="TreeGrafter"/>
</dbReference>
<dbReference type="PANTHER" id="PTHR33908">
    <property type="entry name" value="MANNOSYLTRANSFERASE YKCB-RELATED"/>
    <property type="match status" value="1"/>
</dbReference>
<proteinExistence type="predicted"/>
<feature type="transmembrane region" description="Helical" evidence="9">
    <location>
        <begin position="190"/>
        <end position="208"/>
    </location>
</feature>
<protein>
    <recommendedName>
        <fullName evidence="12">Phospholipid carrier-dependent glycosyltransferase</fullName>
    </recommendedName>
</protein>
<keyword evidence="7 9" id="KW-0472">Membrane</keyword>
<comment type="subcellular location">
    <subcellularLocation>
        <location evidence="1">Cell membrane</location>
        <topology evidence="1">Multi-pass membrane protein</topology>
    </subcellularLocation>
</comment>
<feature type="transmembrane region" description="Helical" evidence="9">
    <location>
        <begin position="435"/>
        <end position="454"/>
    </location>
</feature>
<dbReference type="PANTHER" id="PTHR33908:SF11">
    <property type="entry name" value="MEMBRANE PROTEIN"/>
    <property type="match status" value="1"/>
</dbReference>
<keyword evidence="4" id="KW-0808">Transferase</keyword>
<dbReference type="Proteomes" id="UP000432015">
    <property type="component" value="Unassembled WGS sequence"/>
</dbReference>
<feature type="transmembrane region" description="Helical" evidence="9">
    <location>
        <begin position="111"/>
        <end position="131"/>
    </location>
</feature>
<name>A0A7K1LBX2_9ACTN</name>
<dbReference type="GO" id="GO:0009103">
    <property type="term" value="P:lipopolysaccharide biosynthetic process"/>
    <property type="evidence" value="ECO:0007669"/>
    <property type="project" value="UniProtKB-ARBA"/>
</dbReference>
<evidence type="ECO:0000256" key="6">
    <source>
        <dbReference type="ARBA" id="ARBA00022989"/>
    </source>
</evidence>
<evidence type="ECO:0000313" key="11">
    <source>
        <dbReference type="Proteomes" id="UP000432015"/>
    </source>
</evidence>
<evidence type="ECO:0000256" key="2">
    <source>
        <dbReference type="ARBA" id="ARBA00022475"/>
    </source>
</evidence>
<evidence type="ECO:0000256" key="4">
    <source>
        <dbReference type="ARBA" id="ARBA00022679"/>
    </source>
</evidence>
<keyword evidence="3" id="KW-0328">Glycosyltransferase</keyword>
<evidence type="ECO:0000256" key="1">
    <source>
        <dbReference type="ARBA" id="ARBA00004651"/>
    </source>
</evidence>
<feature type="transmembrane region" description="Helical" evidence="9">
    <location>
        <begin position="143"/>
        <end position="169"/>
    </location>
</feature>
<evidence type="ECO:0000256" key="5">
    <source>
        <dbReference type="ARBA" id="ARBA00022692"/>
    </source>
</evidence>
<reference evidence="10 11" key="1">
    <citation type="submission" date="2019-11" db="EMBL/GenBank/DDBJ databases">
        <authorList>
            <person name="Cao P."/>
        </authorList>
    </citation>
    <scope>NUCLEOTIDE SEQUENCE [LARGE SCALE GENOMIC DNA]</scope>
    <source>
        <strain evidence="10 11">NEAU-AAG5</strain>
    </source>
</reference>
<organism evidence="10 11">
    <name type="scientific">Actinomadura litoris</name>
    <dbReference type="NCBI Taxonomy" id="2678616"/>
    <lineage>
        <taxon>Bacteria</taxon>
        <taxon>Bacillati</taxon>
        <taxon>Actinomycetota</taxon>
        <taxon>Actinomycetes</taxon>
        <taxon>Streptosporangiales</taxon>
        <taxon>Thermomonosporaceae</taxon>
        <taxon>Actinomadura</taxon>
    </lineage>
</organism>
<gene>
    <name evidence="10" type="ORF">GNZ18_35835</name>
</gene>
<dbReference type="EMBL" id="WOFH01000017">
    <property type="protein sequence ID" value="MUN41921.1"/>
    <property type="molecule type" value="Genomic_DNA"/>
</dbReference>
<keyword evidence="2" id="KW-1003">Cell membrane</keyword>
<dbReference type="RefSeq" id="WP_156221167.1">
    <property type="nucleotide sequence ID" value="NZ_WOFH01000017.1"/>
</dbReference>
<comment type="caution">
    <text evidence="10">The sequence shown here is derived from an EMBL/GenBank/DDBJ whole genome shotgun (WGS) entry which is preliminary data.</text>
</comment>
<evidence type="ECO:0000313" key="10">
    <source>
        <dbReference type="EMBL" id="MUN41921.1"/>
    </source>
</evidence>
<evidence type="ECO:0000256" key="9">
    <source>
        <dbReference type="SAM" id="Phobius"/>
    </source>
</evidence>
<evidence type="ECO:0008006" key="12">
    <source>
        <dbReference type="Google" id="ProtNLM"/>
    </source>
</evidence>
<accession>A0A7K1LBX2</accession>
<keyword evidence="6 9" id="KW-1133">Transmembrane helix</keyword>
<dbReference type="InterPro" id="IPR050297">
    <property type="entry name" value="LipidA_mod_glycosyltrf_83"/>
</dbReference>
<evidence type="ECO:0000256" key="8">
    <source>
        <dbReference type="SAM" id="MobiDB-lite"/>
    </source>
</evidence>
<dbReference type="AlphaFoldDB" id="A0A7K1LBX2"/>
<dbReference type="GO" id="GO:0005886">
    <property type="term" value="C:plasma membrane"/>
    <property type="evidence" value="ECO:0007669"/>
    <property type="project" value="UniProtKB-SubCell"/>
</dbReference>
<keyword evidence="11" id="KW-1185">Reference proteome</keyword>
<feature type="transmembrane region" description="Helical" evidence="9">
    <location>
        <begin position="411"/>
        <end position="429"/>
    </location>
</feature>
<evidence type="ECO:0000256" key="7">
    <source>
        <dbReference type="ARBA" id="ARBA00023136"/>
    </source>
</evidence>
<feature type="compositionally biased region" description="Low complexity" evidence="8">
    <location>
        <begin position="463"/>
        <end position="472"/>
    </location>
</feature>
<feature type="compositionally biased region" description="Basic and acidic residues" evidence="8">
    <location>
        <begin position="492"/>
        <end position="517"/>
    </location>
</feature>
<sequence>MALIGGALLRWTAVRAYPQGLWFTGDSYFYMGYALRPSPSRSKTLGYSFMLNLMEPLHSLKAVVVVQHLMGLAVAVMIYVLLVRARLPAWAAAIVALPVLYDAYQIELEHLLMSEALFTFLIMAGLTLLLWRRPVWWTALPAGVLLGGAVLVRSAGAPLIPVILLVLLLRGRPARLLPRLLPRARPDLPPVLAFGAAAAVPLVAYAMWFHSERGEYGLTTADGLYLWGRTANFADCAKMDPPPEERGLCLDAATKAQQDPPGHLIWRNDIPPRERFHSVTSSEANKTLRDFAVRAILAQPGDYLHAIGRGVQMAFSQHRAPHPTAGTERLYHFPDRPQLFPAGRSIGGGGTVLTDAMRYGGTDTPSRVVQPQADRMIGYQEKIFLPGPALGAVFAAGAVGLAAARWRRREVLLAWGTAATLLLFPIASADFDYRYVVPPMPFACLAVGLALSALRARRPEPVPAGAEPVESGPGPGDDEPSDPEGTGPGDAEPERGVSRWWENRGSRHRDSGRASAP</sequence>
<keyword evidence="5 9" id="KW-0812">Transmembrane</keyword>
<feature type="region of interest" description="Disordered" evidence="8">
    <location>
        <begin position="461"/>
        <end position="517"/>
    </location>
</feature>